<dbReference type="OrthoDB" id="363305at2"/>
<dbReference type="RefSeq" id="WP_055155041.1">
    <property type="nucleotide sequence ID" value="NZ_CYZU01000066.1"/>
</dbReference>
<proteinExistence type="predicted"/>
<dbReference type="EMBL" id="CYZU01000066">
    <property type="protein sequence ID" value="CUP20629.1"/>
    <property type="molecule type" value="Genomic_DNA"/>
</dbReference>
<keyword evidence="1" id="KW-0175">Coiled coil</keyword>
<gene>
    <name evidence="2" type="ORF">ERS852491_04548</name>
</gene>
<dbReference type="Pfam" id="PF06810">
    <property type="entry name" value="Phage_scaffold"/>
    <property type="match status" value="1"/>
</dbReference>
<protein>
    <submittedName>
        <fullName evidence="2">Phage minor structural protein GP20</fullName>
    </submittedName>
</protein>
<dbReference type="Proteomes" id="UP000095544">
    <property type="component" value="Unassembled WGS sequence"/>
</dbReference>
<dbReference type="STRING" id="39482.ERS852491_04548"/>
<evidence type="ECO:0000256" key="1">
    <source>
        <dbReference type="SAM" id="Coils"/>
    </source>
</evidence>
<name>A0A174LGM6_9FIRM</name>
<evidence type="ECO:0000313" key="2">
    <source>
        <dbReference type="EMBL" id="CUP20629.1"/>
    </source>
</evidence>
<sequence>MNLKELLGEELFSQVDAKITEHNNGIEDKLKHVRFTDLSEGNYVSREKYQAIETKANGLEIQLGEANNTIKSYKDMDIDGIKQSAANWETKYKEDTASLQNKLSDQEKRFAAERYLDGQKIKSPLSRKTILNDFLSKNLEFKDGNFSGADEYMKNVKAQYPDEFESDEPQEPEKKIFVRGTKQTYKPTPKSEEEAYLKKKYANNKYAN</sequence>
<dbReference type="InterPro" id="IPR009636">
    <property type="entry name" value="SCAF"/>
</dbReference>
<organism evidence="2 3">
    <name type="scientific">Faecalicatena contorta</name>
    <dbReference type="NCBI Taxonomy" id="39482"/>
    <lineage>
        <taxon>Bacteria</taxon>
        <taxon>Bacillati</taxon>
        <taxon>Bacillota</taxon>
        <taxon>Clostridia</taxon>
        <taxon>Lachnospirales</taxon>
        <taxon>Lachnospiraceae</taxon>
        <taxon>Faecalicatena</taxon>
    </lineage>
</organism>
<reference evidence="2 3" key="1">
    <citation type="submission" date="2015-09" db="EMBL/GenBank/DDBJ databases">
        <authorList>
            <consortium name="Pathogen Informatics"/>
        </authorList>
    </citation>
    <scope>NUCLEOTIDE SEQUENCE [LARGE SCALE GENOMIC DNA]</scope>
    <source>
        <strain evidence="2 3">2789STDY5834876</strain>
    </source>
</reference>
<accession>A0A174LGM6</accession>
<feature type="coiled-coil region" evidence="1">
    <location>
        <begin position="49"/>
        <end position="76"/>
    </location>
</feature>
<evidence type="ECO:0000313" key="3">
    <source>
        <dbReference type="Proteomes" id="UP000095544"/>
    </source>
</evidence>
<dbReference type="AlphaFoldDB" id="A0A174LGM6"/>